<sequence>MERRAVDHPRARRPQPRAAEDGAARRPRLPSPAARPPAAPPCRGAGRALRRGGGARHPRRARRPARARHAASQPHLCLHQPGHPRAHRGRAGRGRRPAARRAGVTAELRARRRLFAALVAFVALLLLDLGLRVLSPGGWTAWEVLLLLCLAANAPWLGLAAATGLLGAARRLRGEGALPPPAPPRLRTLLAVCVRDEDPAAVLPPLARLLDGLVARGHGALFAIAILSDTADPRRAGAEAAAVRCLAKAYPPGSVLHRRRCENAGYKAGNVMDFLDHHAAGFDLMLLLDADSEMTPDAVLRMVAAMEAEPQLAILQSTIAGRPAAAPFGRLFGAGHRPGSLTWAVGQDWWQGAEGPYWGHNALLRIAPFRRHCRLPILPDGAHILSHDHVEAARLHAAGWSVRVRADPSPDGTGSRESHPPNLPEYLVRDRRWAAGNLQYRHLLRDPSLGALGRFQMLQAILHYVLGPLWFAMLPLAALNAATDGEGTPRGTLVALLVLGYATVHLPRLAGHAVALVQGAGLPYLRTALAESLFLLLLDTIIAFDKTLTVLAHALGLRRGTWVAQHRAERRVSWGEAASLLWPHTAAGLAILALLAASGSAFAVLAGLPAVAGLLLAIPFCVLTAAPDAG</sequence>
<evidence type="ECO:0000256" key="5">
    <source>
        <dbReference type="ARBA" id="ARBA00022475"/>
    </source>
</evidence>
<dbReference type="OrthoDB" id="9775281at2"/>
<feature type="region of interest" description="Disordered" evidence="12">
    <location>
        <begin position="1"/>
        <end position="102"/>
    </location>
</feature>
<evidence type="ECO:0000256" key="1">
    <source>
        <dbReference type="ARBA" id="ARBA00004429"/>
    </source>
</evidence>
<protein>
    <recommendedName>
        <fullName evidence="4">Glucans biosynthesis glucosyltransferase H</fullName>
    </recommendedName>
</protein>
<feature type="transmembrane region" description="Helical" evidence="13">
    <location>
        <begin position="533"/>
        <end position="556"/>
    </location>
</feature>
<dbReference type="GO" id="GO:0005886">
    <property type="term" value="C:plasma membrane"/>
    <property type="evidence" value="ECO:0007669"/>
    <property type="project" value="UniProtKB-SubCell"/>
</dbReference>
<feature type="compositionally biased region" description="Pro residues" evidence="12">
    <location>
        <begin position="29"/>
        <end position="40"/>
    </location>
</feature>
<dbReference type="PANTHER" id="PTHR43867:SF5">
    <property type="entry name" value="GLUCANS BIOSYNTHESIS GLUCOSYLTRANSFERASE H"/>
    <property type="match status" value="1"/>
</dbReference>
<dbReference type="InterPro" id="IPR050321">
    <property type="entry name" value="Glycosyltr_2/OpgH_subfam"/>
</dbReference>
<dbReference type="SUPFAM" id="SSF53448">
    <property type="entry name" value="Nucleotide-diphospho-sugar transferases"/>
    <property type="match status" value="1"/>
</dbReference>
<evidence type="ECO:0000256" key="6">
    <source>
        <dbReference type="ARBA" id="ARBA00022519"/>
    </source>
</evidence>
<organism evidence="15 16">
    <name type="scientific">Muricoccus nepalensis</name>
    <dbReference type="NCBI Taxonomy" id="1854500"/>
    <lineage>
        <taxon>Bacteria</taxon>
        <taxon>Pseudomonadati</taxon>
        <taxon>Pseudomonadota</taxon>
        <taxon>Alphaproteobacteria</taxon>
        <taxon>Acetobacterales</taxon>
        <taxon>Roseomonadaceae</taxon>
        <taxon>Muricoccus</taxon>
    </lineage>
</organism>
<dbReference type="GO" id="GO:0016758">
    <property type="term" value="F:hexosyltransferase activity"/>
    <property type="evidence" value="ECO:0007669"/>
    <property type="project" value="TreeGrafter"/>
</dbReference>
<dbReference type="EMBL" id="RCZP01000009">
    <property type="protein sequence ID" value="TPG57155.1"/>
    <property type="molecule type" value="Genomic_DNA"/>
</dbReference>
<keyword evidence="10 13" id="KW-1133">Transmembrane helix</keyword>
<dbReference type="Pfam" id="PF13632">
    <property type="entry name" value="Glyco_trans_2_3"/>
    <property type="match status" value="1"/>
</dbReference>
<evidence type="ECO:0000313" key="16">
    <source>
        <dbReference type="Proteomes" id="UP000317078"/>
    </source>
</evidence>
<keyword evidence="16" id="KW-1185">Reference proteome</keyword>
<dbReference type="Gene3D" id="3.90.550.10">
    <property type="entry name" value="Spore Coat Polysaccharide Biosynthesis Protein SpsA, Chain A"/>
    <property type="match status" value="1"/>
</dbReference>
<accession>A0A502G5G6</accession>
<evidence type="ECO:0000256" key="4">
    <source>
        <dbReference type="ARBA" id="ARBA00020585"/>
    </source>
</evidence>
<keyword evidence="9 13" id="KW-0812">Transmembrane</keyword>
<evidence type="ECO:0000256" key="3">
    <source>
        <dbReference type="ARBA" id="ARBA00009337"/>
    </source>
</evidence>
<keyword evidence="11 13" id="KW-0472">Membrane</keyword>
<feature type="transmembrane region" description="Helical" evidence="13">
    <location>
        <begin position="114"/>
        <end position="133"/>
    </location>
</feature>
<reference evidence="15 16" key="1">
    <citation type="journal article" date="2019" name="Environ. Microbiol.">
        <title>Species interactions and distinct microbial communities in high Arctic permafrost affected cryosols are associated with the CH4 and CO2 gas fluxes.</title>
        <authorList>
            <person name="Altshuler I."/>
            <person name="Hamel J."/>
            <person name="Turney S."/>
            <person name="Magnuson E."/>
            <person name="Levesque R."/>
            <person name="Greer C."/>
            <person name="Whyte L.G."/>
        </authorList>
    </citation>
    <scope>NUCLEOTIDE SEQUENCE [LARGE SCALE GENOMIC DNA]</scope>
    <source>
        <strain evidence="15 16">S9.3B</strain>
    </source>
</reference>
<comment type="caution">
    <text evidence="15">The sequence shown here is derived from an EMBL/GenBank/DDBJ whole genome shotgun (WGS) entry which is preliminary data.</text>
</comment>
<dbReference type="AlphaFoldDB" id="A0A502G5G6"/>
<evidence type="ECO:0000256" key="8">
    <source>
        <dbReference type="ARBA" id="ARBA00022679"/>
    </source>
</evidence>
<dbReference type="PANTHER" id="PTHR43867">
    <property type="entry name" value="CELLULOSE SYNTHASE CATALYTIC SUBUNIT A [UDP-FORMING]"/>
    <property type="match status" value="1"/>
</dbReference>
<feature type="compositionally biased region" description="Basic residues" evidence="12">
    <location>
        <begin position="48"/>
        <end position="69"/>
    </location>
</feature>
<comment type="similarity">
    <text evidence="3">Belongs to the glycosyltransferase 2 family. OpgH subfamily.</text>
</comment>
<feature type="domain" description="Glycosyltransferase 2-like" evidence="14">
    <location>
        <begin position="286"/>
        <end position="480"/>
    </location>
</feature>
<evidence type="ECO:0000256" key="11">
    <source>
        <dbReference type="ARBA" id="ARBA00023136"/>
    </source>
</evidence>
<name>A0A502G5G6_9PROT</name>
<evidence type="ECO:0000313" key="15">
    <source>
        <dbReference type="EMBL" id="TPG57155.1"/>
    </source>
</evidence>
<dbReference type="InterPro" id="IPR001173">
    <property type="entry name" value="Glyco_trans_2-like"/>
</dbReference>
<evidence type="ECO:0000256" key="10">
    <source>
        <dbReference type="ARBA" id="ARBA00022989"/>
    </source>
</evidence>
<dbReference type="InterPro" id="IPR029044">
    <property type="entry name" value="Nucleotide-diphossugar_trans"/>
</dbReference>
<comment type="pathway">
    <text evidence="2">Glycan metabolism; osmoregulated periplasmic glucan (OPG) biosynthesis.</text>
</comment>
<keyword evidence="8 15" id="KW-0808">Transferase</keyword>
<feature type="transmembrane region" description="Helical" evidence="13">
    <location>
        <begin position="145"/>
        <end position="168"/>
    </location>
</feature>
<evidence type="ECO:0000256" key="7">
    <source>
        <dbReference type="ARBA" id="ARBA00022676"/>
    </source>
</evidence>
<gene>
    <name evidence="15" type="primary">mdoH</name>
    <name evidence="15" type="ORF">EAH89_11905</name>
</gene>
<evidence type="ECO:0000256" key="13">
    <source>
        <dbReference type="SAM" id="Phobius"/>
    </source>
</evidence>
<feature type="transmembrane region" description="Helical" evidence="13">
    <location>
        <begin position="577"/>
        <end position="596"/>
    </location>
</feature>
<keyword evidence="5" id="KW-1003">Cell membrane</keyword>
<dbReference type="NCBIfam" id="NF003962">
    <property type="entry name" value="PRK05454.2-5"/>
    <property type="match status" value="1"/>
</dbReference>
<feature type="transmembrane region" description="Helical" evidence="13">
    <location>
        <begin position="461"/>
        <end position="482"/>
    </location>
</feature>
<evidence type="ECO:0000256" key="9">
    <source>
        <dbReference type="ARBA" id="ARBA00022692"/>
    </source>
</evidence>
<proteinExistence type="inferred from homology"/>
<evidence type="ECO:0000256" key="2">
    <source>
        <dbReference type="ARBA" id="ARBA00005001"/>
    </source>
</evidence>
<evidence type="ECO:0000256" key="12">
    <source>
        <dbReference type="SAM" id="MobiDB-lite"/>
    </source>
</evidence>
<evidence type="ECO:0000259" key="14">
    <source>
        <dbReference type="Pfam" id="PF13632"/>
    </source>
</evidence>
<keyword evidence="6" id="KW-0997">Cell inner membrane</keyword>
<feature type="compositionally biased region" description="Basic residues" evidence="12">
    <location>
        <begin position="82"/>
        <end position="99"/>
    </location>
</feature>
<keyword evidence="7" id="KW-0328">Glycosyltransferase</keyword>
<dbReference type="Proteomes" id="UP000317078">
    <property type="component" value="Unassembled WGS sequence"/>
</dbReference>
<feature type="transmembrane region" description="Helical" evidence="13">
    <location>
        <begin position="602"/>
        <end position="626"/>
    </location>
</feature>
<comment type="subcellular location">
    <subcellularLocation>
        <location evidence="1">Cell inner membrane</location>
        <topology evidence="1">Multi-pass membrane protein</topology>
    </subcellularLocation>
</comment>